<keyword evidence="8" id="KW-1185">Reference proteome</keyword>
<dbReference type="PANTHER" id="PTHR28018:SF3">
    <property type="entry name" value="RESPIRATORY SUPERCOMPLEX FACTOR 2, MITOCHONDRIAL"/>
    <property type="match status" value="1"/>
</dbReference>
<dbReference type="eggNOG" id="ENOG502QT50">
    <property type="taxonomic scope" value="Eukaryota"/>
</dbReference>
<dbReference type="RefSeq" id="XP_003644674.1">
    <property type="nucleotide sequence ID" value="XM_003644626.1"/>
</dbReference>
<accession>G8JPK8</accession>
<keyword evidence="3 5" id="KW-1133">Transmembrane helix</keyword>
<evidence type="ECO:0000256" key="1">
    <source>
        <dbReference type="ARBA" id="ARBA00004173"/>
    </source>
</evidence>
<dbReference type="OMA" id="KIITATW"/>
<evidence type="ECO:0000256" key="2">
    <source>
        <dbReference type="ARBA" id="ARBA00022692"/>
    </source>
</evidence>
<dbReference type="Proteomes" id="UP000006790">
    <property type="component" value="Chromosome 2"/>
</dbReference>
<evidence type="ECO:0000256" key="5">
    <source>
        <dbReference type="SAM" id="Phobius"/>
    </source>
</evidence>
<evidence type="ECO:0000313" key="8">
    <source>
        <dbReference type="Proteomes" id="UP000006790"/>
    </source>
</evidence>
<dbReference type="GeneID" id="11470502"/>
<organism evidence="7 8">
    <name type="scientific">Eremothecium cymbalariae (strain CBS 270.75 / DBVPG 7215 / KCTC 17166 / NRRL Y-17582)</name>
    <name type="common">Yeast</name>
    <dbReference type="NCBI Taxonomy" id="931890"/>
    <lineage>
        <taxon>Eukaryota</taxon>
        <taxon>Fungi</taxon>
        <taxon>Dikarya</taxon>
        <taxon>Ascomycota</taxon>
        <taxon>Saccharomycotina</taxon>
        <taxon>Saccharomycetes</taxon>
        <taxon>Saccharomycetales</taxon>
        <taxon>Saccharomycetaceae</taxon>
        <taxon>Eremothecium</taxon>
    </lineage>
</organism>
<reference evidence="8" key="1">
    <citation type="journal article" date="2012" name="G3 (Bethesda)">
        <title>Pichia sorbitophila, an interspecies yeast hybrid reveals early steps of genome resolution following polyploidization.</title>
        <authorList>
            <person name="Leh Louis V."/>
            <person name="Despons L."/>
            <person name="Friedrich A."/>
            <person name="Martin T."/>
            <person name="Durrens P."/>
            <person name="Casaregola S."/>
            <person name="Neuveglise C."/>
            <person name="Fairhead C."/>
            <person name="Marck C."/>
            <person name="Cruz J.A."/>
            <person name="Straub M.L."/>
            <person name="Kugler V."/>
            <person name="Sacerdot C."/>
            <person name="Uzunov Z."/>
            <person name="Thierry A."/>
            <person name="Weiss S."/>
            <person name="Bleykasten C."/>
            <person name="De Montigny J."/>
            <person name="Jacques N."/>
            <person name="Jung P."/>
            <person name="Lemaire M."/>
            <person name="Mallet S."/>
            <person name="Morel G."/>
            <person name="Richard G.F."/>
            <person name="Sarkar A."/>
            <person name="Savel G."/>
            <person name="Schacherer J."/>
            <person name="Seret M.L."/>
            <person name="Talla E."/>
            <person name="Samson G."/>
            <person name="Jubin C."/>
            <person name="Poulain J."/>
            <person name="Vacherie B."/>
            <person name="Barbe V."/>
            <person name="Pelletier E."/>
            <person name="Sherman D.J."/>
            <person name="Westhof E."/>
            <person name="Weissenbach J."/>
            <person name="Baret P.V."/>
            <person name="Wincker P."/>
            <person name="Gaillardin C."/>
            <person name="Dujon B."/>
            <person name="Souciet J.L."/>
        </authorList>
    </citation>
    <scope>NUCLEOTIDE SEQUENCE [LARGE SCALE GENOMIC DNA]</scope>
    <source>
        <strain evidence="8">CBS 270.75 / DBVPG 7215 / KCTC 17166 / NRRL Y-17582</strain>
    </source>
</reference>
<dbReference type="GO" id="GO:0033617">
    <property type="term" value="P:mitochondrial respiratory chain complex IV assembly"/>
    <property type="evidence" value="ECO:0007669"/>
    <property type="project" value="EnsemblFungi"/>
</dbReference>
<evidence type="ECO:0000259" key="6">
    <source>
        <dbReference type="PROSITE" id="PS51503"/>
    </source>
</evidence>
<comment type="subcellular location">
    <subcellularLocation>
        <location evidence="1">Mitochondrion</location>
    </subcellularLocation>
</comment>
<dbReference type="KEGG" id="erc:Ecym_2104"/>
<dbReference type="EMBL" id="CP002498">
    <property type="protein sequence ID" value="AET37857.1"/>
    <property type="molecule type" value="Genomic_DNA"/>
</dbReference>
<proteinExistence type="predicted"/>
<dbReference type="InterPro" id="IPR040153">
    <property type="entry name" value="Rcf2"/>
</dbReference>
<evidence type="ECO:0000313" key="7">
    <source>
        <dbReference type="EMBL" id="AET37857.1"/>
    </source>
</evidence>
<dbReference type="PROSITE" id="PS51503">
    <property type="entry name" value="HIG1"/>
    <property type="match status" value="1"/>
</dbReference>
<dbReference type="GO" id="GO:0098803">
    <property type="term" value="C:respiratory chain complex"/>
    <property type="evidence" value="ECO:0007669"/>
    <property type="project" value="EnsemblFungi"/>
</dbReference>
<protein>
    <recommendedName>
        <fullName evidence="6">HIG1 domain-containing protein</fullName>
    </recommendedName>
</protein>
<dbReference type="GO" id="GO:0005743">
    <property type="term" value="C:mitochondrial inner membrane"/>
    <property type="evidence" value="ECO:0007669"/>
    <property type="project" value="EnsemblFungi"/>
</dbReference>
<dbReference type="Pfam" id="PF04588">
    <property type="entry name" value="HIG_1_N"/>
    <property type="match status" value="1"/>
</dbReference>
<evidence type="ECO:0000256" key="4">
    <source>
        <dbReference type="ARBA" id="ARBA00023136"/>
    </source>
</evidence>
<dbReference type="OrthoDB" id="1915122at2759"/>
<dbReference type="PANTHER" id="PTHR28018">
    <property type="entry name" value="RESPIRATORY SUPERCOMPLEX FACTOR 2, MITOCHONDRIAL"/>
    <property type="match status" value="1"/>
</dbReference>
<dbReference type="AlphaFoldDB" id="G8JPK8"/>
<name>G8JPK8_ERECY</name>
<dbReference type="HOGENOM" id="CLU_079101_3_0_1"/>
<gene>
    <name evidence="7" type="ordered locus">Ecym_2104</name>
</gene>
<keyword evidence="4 5" id="KW-0472">Membrane</keyword>
<dbReference type="FunCoup" id="G8JPK8">
    <property type="interactions" value="77"/>
</dbReference>
<keyword evidence="2 5" id="KW-0812">Transmembrane</keyword>
<evidence type="ECO:0000256" key="3">
    <source>
        <dbReference type="ARBA" id="ARBA00022989"/>
    </source>
</evidence>
<feature type="transmembrane region" description="Helical" evidence="5">
    <location>
        <begin position="20"/>
        <end position="38"/>
    </location>
</feature>
<dbReference type="GO" id="GO:0031334">
    <property type="term" value="P:positive regulation of protein-containing complex assembly"/>
    <property type="evidence" value="ECO:0007669"/>
    <property type="project" value="EnsemblFungi"/>
</dbReference>
<feature type="domain" description="HIG1" evidence="6">
    <location>
        <begin position="88"/>
        <end position="179"/>
    </location>
</feature>
<dbReference type="InParanoid" id="G8JPK8"/>
<dbReference type="STRING" id="931890.G8JPK8"/>
<dbReference type="InterPro" id="IPR007667">
    <property type="entry name" value="Hypoxia_induced_domain"/>
</dbReference>
<sequence>MKLLTEEEVNAHHYHTLAGGIKGALAGLAITGVIFKVLPRRFPKFQPSKMTASIRTALFISPPTLLATIVAEEASTSFDRQMYASSTSAEALEEYRRWQNLPLNQMVLESLMTHRYKIIVTAWATSLYGAWKYVNKDPIMTAAQKAVQARMYAQALTVMLLLGSVGLSMYDAKLHPDARQLERARRWEKALERAEEQEMQAAAGKRSNEDRIKGKIFRYD</sequence>